<evidence type="ECO:0000313" key="2">
    <source>
        <dbReference type="EMBL" id="GAA3964579.1"/>
    </source>
</evidence>
<dbReference type="Pfam" id="PF09084">
    <property type="entry name" value="NMT1"/>
    <property type="match status" value="1"/>
</dbReference>
<dbReference type="PANTHER" id="PTHR30024:SF45">
    <property type="entry name" value="ABC TRANSPORTER SUBSTRATE-BINDING PROTEIN"/>
    <property type="match status" value="1"/>
</dbReference>
<gene>
    <name evidence="2" type="ORF">GCM10022278_22940</name>
</gene>
<dbReference type="Gene3D" id="3.40.190.10">
    <property type="entry name" value="Periplasmic binding protein-like II"/>
    <property type="match status" value="2"/>
</dbReference>
<keyword evidence="3" id="KW-1185">Reference proteome</keyword>
<dbReference type="EMBL" id="BAABBO010000010">
    <property type="protein sequence ID" value="GAA3964579.1"/>
    <property type="molecule type" value="Genomic_DNA"/>
</dbReference>
<feature type="domain" description="SsuA/THI5-like" evidence="1">
    <location>
        <begin position="128"/>
        <end position="266"/>
    </location>
</feature>
<dbReference type="RefSeq" id="WP_344806449.1">
    <property type="nucleotide sequence ID" value="NZ_BAABBO010000010.1"/>
</dbReference>
<dbReference type="PANTHER" id="PTHR30024">
    <property type="entry name" value="ALIPHATIC SULFONATES-BINDING PROTEIN-RELATED"/>
    <property type="match status" value="1"/>
</dbReference>
<dbReference type="SUPFAM" id="SSF53850">
    <property type="entry name" value="Periplasmic binding protein-like II"/>
    <property type="match status" value="1"/>
</dbReference>
<accession>A0ABP7PG01</accession>
<evidence type="ECO:0000313" key="3">
    <source>
        <dbReference type="Proteomes" id="UP001501337"/>
    </source>
</evidence>
<dbReference type="SUPFAM" id="SSF160387">
    <property type="entry name" value="NosL/MerB-like"/>
    <property type="match status" value="1"/>
</dbReference>
<sequence>MIKNVSLPTALVVMSLTGWQAQAETIRIAIGHQSMCTDTYTAGIVVKELKLLEKHLPKSGKYADAEYDISWSDYSSGGPITNQMMANKLNFGVMGDYPLIVNGAKFQETDSLRTKYIAGTGYNLKGSGNAIVVPVSSDIYSIDQLKGKAVSVPVGSAAWGMLLKAMQDNKIASNEYQLKNQSPAVGAANIAAKKIDAHSDFCPWSELMEFRGTGRKIYDGSETGVPYLHGVVVREDFLQDYPEVAVAFVSAVYEAGEWIREDPVRAVDLMEKWTGVEKEVLYIYFSKGGHLTLDPTIKDKWVDALQLDHDVLAKEQAIPALDFKEWITEDYVKAAYKALGKDYDSEKATIVDPVEANAGLPLEVWHSRDGISSYPDMKAFLTAIDQFRQTGAKLNATYVYDTTTGLKLFGKTAFFVQNKDGFSTFLRKPDADKFAADTEGQVMDLEAALSTVAVEEVSAL</sequence>
<organism evidence="2 3">
    <name type="scientific">Allohahella marinimesophila</name>
    <dbReference type="NCBI Taxonomy" id="1054972"/>
    <lineage>
        <taxon>Bacteria</taxon>
        <taxon>Pseudomonadati</taxon>
        <taxon>Pseudomonadota</taxon>
        <taxon>Gammaproteobacteria</taxon>
        <taxon>Oceanospirillales</taxon>
        <taxon>Hahellaceae</taxon>
        <taxon>Allohahella</taxon>
    </lineage>
</organism>
<dbReference type="Proteomes" id="UP001501337">
    <property type="component" value="Unassembled WGS sequence"/>
</dbReference>
<reference evidence="3" key="1">
    <citation type="journal article" date="2019" name="Int. J. Syst. Evol. Microbiol.">
        <title>The Global Catalogue of Microorganisms (GCM) 10K type strain sequencing project: providing services to taxonomists for standard genome sequencing and annotation.</title>
        <authorList>
            <consortium name="The Broad Institute Genomics Platform"/>
            <consortium name="The Broad Institute Genome Sequencing Center for Infectious Disease"/>
            <person name="Wu L."/>
            <person name="Ma J."/>
        </authorList>
    </citation>
    <scope>NUCLEOTIDE SEQUENCE [LARGE SCALE GENOMIC DNA]</scope>
    <source>
        <strain evidence="3">JCM 17555</strain>
    </source>
</reference>
<dbReference type="InterPro" id="IPR015168">
    <property type="entry name" value="SsuA/THI5"/>
</dbReference>
<evidence type="ECO:0000259" key="1">
    <source>
        <dbReference type="Pfam" id="PF09084"/>
    </source>
</evidence>
<protein>
    <submittedName>
        <fullName evidence="2">ABC transporter substrate-binding protein</fullName>
    </submittedName>
</protein>
<proteinExistence type="predicted"/>
<name>A0ABP7PG01_9GAMM</name>
<comment type="caution">
    <text evidence="2">The sequence shown here is derived from an EMBL/GenBank/DDBJ whole genome shotgun (WGS) entry which is preliminary data.</text>
</comment>